<evidence type="ECO:0000256" key="1">
    <source>
        <dbReference type="SAM" id="MobiDB-lite"/>
    </source>
</evidence>
<feature type="domain" description="Trypsin-co-occurring" evidence="2">
    <location>
        <begin position="8"/>
        <end position="108"/>
    </location>
</feature>
<evidence type="ECO:0000259" key="2">
    <source>
        <dbReference type="Pfam" id="PF19493"/>
    </source>
</evidence>
<dbReference type="EMBL" id="VAWE01000001">
    <property type="protein sequence ID" value="TLQ47303.1"/>
    <property type="molecule type" value="Genomic_DNA"/>
</dbReference>
<sequence>MADDVMRVELPDGTPVWARVHGAEQLDASTPGGYADSGLSGQAAARLESLRELVTGVASSLADGVRAVRPDEVSIAFGIEFAVKSGKVVGLLADGEAKSAVTVTLTWQHDGPPADLGTAPAAPGSPTPAPAPRGDVR</sequence>
<proteinExistence type="predicted"/>
<dbReference type="NCBIfam" id="NF041216">
    <property type="entry name" value="CU044_2847_fam"/>
    <property type="match status" value="1"/>
</dbReference>
<keyword evidence="4" id="KW-1185">Reference proteome</keyword>
<dbReference type="RefSeq" id="WP_138056587.1">
    <property type="nucleotide sequence ID" value="NZ_VAWE01000001.1"/>
</dbReference>
<dbReference type="Pfam" id="PF19493">
    <property type="entry name" value="Trypco1"/>
    <property type="match status" value="1"/>
</dbReference>
<dbReference type="InterPro" id="IPR045794">
    <property type="entry name" value="Trypco1"/>
</dbReference>
<name>A0A5R9EHJ3_9ACTN</name>
<dbReference type="Proteomes" id="UP000305921">
    <property type="component" value="Unassembled WGS sequence"/>
</dbReference>
<protein>
    <recommendedName>
        <fullName evidence="2">Trypsin-co-occurring domain-containing protein</fullName>
    </recommendedName>
</protein>
<dbReference type="AlphaFoldDB" id="A0A5R9EHJ3"/>
<organism evidence="3 4">
    <name type="scientific">Streptomyces marianii</name>
    <dbReference type="NCBI Taxonomy" id="1817406"/>
    <lineage>
        <taxon>Bacteria</taxon>
        <taxon>Bacillati</taxon>
        <taxon>Actinomycetota</taxon>
        <taxon>Actinomycetes</taxon>
        <taxon>Kitasatosporales</taxon>
        <taxon>Streptomycetaceae</taxon>
        <taxon>Streptomyces</taxon>
    </lineage>
</organism>
<evidence type="ECO:0000313" key="3">
    <source>
        <dbReference type="EMBL" id="TLQ47303.1"/>
    </source>
</evidence>
<comment type="caution">
    <text evidence="3">The sequence shown here is derived from an EMBL/GenBank/DDBJ whole genome shotgun (WGS) entry which is preliminary data.</text>
</comment>
<evidence type="ECO:0000313" key="4">
    <source>
        <dbReference type="Proteomes" id="UP000305921"/>
    </source>
</evidence>
<gene>
    <name evidence="3" type="ORF">FEF34_34000</name>
</gene>
<reference evidence="3 4" key="1">
    <citation type="submission" date="2019-05" db="EMBL/GenBank/DDBJ databases">
        <title>Streptomyces marianii sp. nov., a novel marine actinomycete from southern coast of India.</title>
        <authorList>
            <person name="Iniyan A.M."/>
            <person name="Wink J."/>
            <person name="Ramprasad E."/>
            <person name="Ramana C.V."/>
            <person name="Bunk B."/>
            <person name="Sproer C."/>
            <person name="Joseph F.-J.R.S."/>
            <person name="Vincent S.G.P."/>
        </authorList>
    </citation>
    <scope>NUCLEOTIDE SEQUENCE [LARGE SCALE GENOMIC DNA]</scope>
    <source>
        <strain evidence="3 4">ICN19</strain>
    </source>
</reference>
<accession>A0A5R9EHJ3</accession>
<feature type="region of interest" description="Disordered" evidence="1">
    <location>
        <begin position="108"/>
        <end position="137"/>
    </location>
</feature>
<dbReference type="OrthoDB" id="4828173at2"/>